<dbReference type="RefSeq" id="XP_040640346.1">
    <property type="nucleotide sequence ID" value="XM_040778477.1"/>
</dbReference>
<dbReference type="EMBL" id="KK088418">
    <property type="protein sequence ID" value="EYE96658.1"/>
    <property type="molecule type" value="Genomic_DNA"/>
</dbReference>
<sequence>MTQSGGEKTQTQTDLRPGNRYLPIYHRSASRRHPRWANDDLCTRARTMPLRIHHQPRMACLVLSTRLIFVSECTYCICRRVGNKFLLTLDTFPWRLHGHSANERKQIPLKKHSGSLFAFLGFLFLSRSFLCSLRTGYLQVGINVERLSRGFRLLAASSAHPAAHTFQRIQTTLRTPYLPVLEARSTAVQYRDTMYIASTDSCGYIIRATLY</sequence>
<dbReference type="GeneID" id="63693601"/>
<dbReference type="AlphaFoldDB" id="A0A017SI94"/>
<proteinExistence type="predicted"/>
<keyword evidence="2" id="KW-1185">Reference proteome</keyword>
<gene>
    <name evidence="1" type="ORF">EURHEDRAFT_358588</name>
</gene>
<organism evidence="1 2">
    <name type="scientific">Aspergillus ruber (strain CBS 135680)</name>
    <dbReference type="NCBI Taxonomy" id="1388766"/>
    <lineage>
        <taxon>Eukaryota</taxon>
        <taxon>Fungi</taxon>
        <taxon>Dikarya</taxon>
        <taxon>Ascomycota</taxon>
        <taxon>Pezizomycotina</taxon>
        <taxon>Eurotiomycetes</taxon>
        <taxon>Eurotiomycetidae</taxon>
        <taxon>Eurotiales</taxon>
        <taxon>Aspergillaceae</taxon>
        <taxon>Aspergillus</taxon>
        <taxon>Aspergillus subgen. Aspergillus</taxon>
    </lineage>
</organism>
<dbReference type="Proteomes" id="UP000019804">
    <property type="component" value="Unassembled WGS sequence"/>
</dbReference>
<name>A0A017SI94_ASPRC</name>
<reference evidence="2" key="1">
    <citation type="journal article" date="2014" name="Nat. Commun.">
        <title>Genomic adaptations of the halophilic Dead Sea filamentous fungus Eurotium rubrum.</title>
        <authorList>
            <person name="Kis-Papo T."/>
            <person name="Weig A.R."/>
            <person name="Riley R."/>
            <person name="Persoh D."/>
            <person name="Salamov A."/>
            <person name="Sun H."/>
            <person name="Lipzen A."/>
            <person name="Wasser S.P."/>
            <person name="Rambold G."/>
            <person name="Grigoriev I.V."/>
            <person name="Nevo E."/>
        </authorList>
    </citation>
    <scope>NUCLEOTIDE SEQUENCE [LARGE SCALE GENOMIC DNA]</scope>
    <source>
        <strain evidence="2">CBS 135680</strain>
    </source>
</reference>
<dbReference type="HOGENOM" id="CLU_1304630_0_0_1"/>
<evidence type="ECO:0000313" key="2">
    <source>
        <dbReference type="Proteomes" id="UP000019804"/>
    </source>
</evidence>
<evidence type="ECO:0000313" key="1">
    <source>
        <dbReference type="EMBL" id="EYE96658.1"/>
    </source>
</evidence>
<protein>
    <submittedName>
        <fullName evidence="1">Uncharacterized protein</fullName>
    </submittedName>
</protein>
<accession>A0A017SI94</accession>